<dbReference type="Proteomes" id="UP000295252">
    <property type="component" value="Chromosome V"/>
</dbReference>
<dbReference type="PANTHER" id="PTHR28039">
    <property type="entry name" value="CHALCONE--FLAVONONE ISOMERASE 1-RELATED"/>
    <property type="match status" value="1"/>
</dbReference>
<dbReference type="PhylomeDB" id="A0A068TVS6"/>
<keyword evidence="2" id="KW-0413">Isomerase</keyword>
<keyword evidence="9" id="KW-1185">Reference proteome</keyword>
<dbReference type="GO" id="GO:0009813">
    <property type="term" value="P:flavonoid biosynthetic process"/>
    <property type="evidence" value="ECO:0007669"/>
    <property type="project" value="UniProtKB-UniPathway"/>
</dbReference>
<comment type="pathway">
    <text evidence="1">Secondary metabolite biosynthesis; flavonoid biosynthesis.</text>
</comment>
<comment type="similarity">
    <text evidence="6">Belongs to the chalcone isomerase family.</text>
</comment>
<name>A0A068TVS6_COFCA</name>
<dbReference type="PANTHER" id="PTHR28039:SF8">
    <property type="entry name" value="CHALCONE--FLAVANONE ISOMERASE 1-RELATED"/>
    <property type="match status" value="1"/>
</dbReference>
<accession>A0A068TVS6</accession>
<dbReference type="SUPFAM" id="SSF54626">
    <property type="entry name" value="Chalcone isomerase"/>
    <property type="match status" value="1"/>
</dbReference>
<dbReference type="EMBL" id="HG739087">
    <property type="protein sequence ID" value="CDO99448.1"/>
    <property type="molecule type" value="Genomic_DNA"/>
</dbReference>
<dbReference type="InterPro" id="IPR036298">
    <property type="entry name" value="Chalcone_isomerase_sf"/>
</dbReference>
<evidence type="ECO:0000256" key="5">
    <source>
        <dbReference type="ARBA" id="ARBA00034056"/>
    </source>
</evidence>
<gene>
    <name evidence="8" type="ORF">GSCOC_T00026626001</name>
</gene>
<proteinExistence type="inferred from homology"/>
<sequence length="62" mass="7029">MAQSPSVSEVRVEDHELNESIEFFRDIVTGPSEKFARLNLLQPLTGQEFSKKVAENCTAYLK</sequence>
<evidence type="ECO:0000256" key="3">
    <source>
        <dbReference type="ARBA" id="ARBA00023241"/>
    </source>
</evidence>
<dbReference type="Gene3D" id="3.50.70.10">
    <property type="match status" value="1"/>
</dbReference>
<dbReference type="Gramene" id="CDO99448">
    <property type="protein sequence ID" value="CDO99448"/>
    <property type="gene ID" value="GSCOC_T00026626001"/>
</dbReference>
<evidence type="ECO:0000256" key="2">
    <source>
        <dbReference type="ARBA" id="ARBA00023235"/>
    </source>
</evidence>
<reference evidence="9" key="1">
    <citation type="journal article" date="2014" name="Science">
        <title>The coffee genome provides insight into the convergent evolution of caffeine biosynthesis.</title>
        <authorList>
            <person name="Denoeud F."/>
            <person name="Carretero-Paulet L."/>
            <person name="Dereeper A."/>
            <person name="Droc G."/>
            <person name="Guyot R."/>
            <person name="Pietrella M."/>
            <person name="Zheng C."/>
            <person name="Alberti A."/>
            <person name="Anthony F."/>
            <person name="Aprea G."/>
            <person name="Aury J.M."/>
            <person name="Bento P."/>
            <person name="Bernard M."/>
            <person name="Bocs S."/>
            <person name="Campa C."/>
            <person name="Cenci A."/>
            <person name="Combes M.C."/>
            <person name="Crouzillat D."/>
            <person name="Da Silva C."/>
            <person name="Daddiego L."/>
            <person name="De Bellis F."/>
            <person name="Dussert S."/>
            <person name="Garsmeur O."/>
            <person name="Gayraud T."/>
            <person name="Guignon V."/>
            <person name="Jahn K."/>
            <person name="Jamilloux V."/>
            <person name="Joet T."/>
            <person name="Labadie K."/>
            <person name="Lan T."/>
            <person name="Leclercq J."/>
            <person name="Lepelley M."/>
            <person name="Leroy T."/>
            <person name="Li L.T."/>
            <person name="Librado P."/>
            <person name="Lopez L."/>
            <person name="Munoz A."/>
            <person name="Noel B."/>
            <person name="Pallavicini A."/>
            <person name="Perrotta G."/>
            <person name="Poncet V."/>
            <person name="Pot D."/>
            <person name="Priyono X."/>
            <person name="Rigoreau M."/>
            <person name="Rouard M."/>
            <person name="Rozas J."/>
            <person name="Tranchant-Dubreuil C."/>
            <person name="VanBuren R."/>
            <person name="Zhang Q."/>
            <person name="Andrade A.C."/>
            <person name="Argout X."/>
            <person name="Bertrand B."/>
            <person name="de Kochko A."/>
            <person name="Graziosi G."/>
            <person name="Henry R.J."/>
            <person name="Jayarama X."/>
            <person name="Ming R."/>
            <person name="Nagai C."/>
            <person name="Rounsley S."/>
            <person name="Sankoff D."/>
            <person name="Giuliano G."/>
            <person name="Albert V.A."/>
            <person name="Wincker P."/>
            <person name="Lashermes P."/>
        </authorList>
    </citation>
    <scope>NUCLEOTIDE SEQUENCE [LARGE SCALE GENOMIC DNA]</scope>
    <source>
        <strain evidence="9">cv. DH200-94</strain>
    </source>
</reference>
<evidence type="ECO:0000256" key="1">
    <source>
        <dbReference type="ARBA" id="ARBA00004966"/>
    </source>
</evidence>
<dbReference type="AlphaFoldDB" id="A0A068TVS6"/>
<dbReference type="STRING" id="49390.A0A068TVS6"/>
<protein>
    <recommendedName>
        <fullName evidence="6">Chalcone-flavonone isomerase family protein</fullName>
    </recommendedName>
</protein>
<evidence type="ECO:0000313" key="8">
    <source>
        <dbReference type="EMBL" id="CDO99448.1"/>
    </source>
</evidence>
<comment type="function">
    <text evidence="4">Catalyzes the intramolecular cyclization of bicyclic chalcones into tricyclic (S)-flavanones. Responsible for the isomerization of 4,2',4',6'-tetrahydroxychalcone (also termed chalcone) into naringenin.</text>
</comment>
<dbReference type="InterPro" id="IPR044164">
    <property type="entry name" value="CFI"/>
</dbReference>
<comment type="catalytic activity">
    <reaction evidence="5">
        <text>a chalcone = a flavanone.</text>
        <dbReference type="EC" id="5.5.1.6"/>
    </reaction>
</comment>
<dbReference type="UniPathway" id="UPA00154"/>
<dbReference type="InParanoid" id="A0A068TVS6"/>
<dbReference type="InterPro" id="IPR016088">
    <property type="entry name" value="Chalcone_isomerase_3-sand"/>
</dbReference>
<feature type="domain" description="Chalcone isomerase" evidence="7">
    <location>
        <begin position="14"/>
        <end position="62"/>
    </location>
</feature>
<evidence type="ECO:0000256" key="6">
    <source>
        <dbReference type="RuleBase" id="RU361158"/>
    </source>
</evidence>
<evidence type="ECO:0000259" key="7">
    <source>
        <dbReference type="Pfam" id="PF02431"/>
    </source>
</evidence>
<keyword evidence="3" id="KW-0284">Flavonoid biosynthesis</keyword>
<organism evidence="8 9">
    <name type="scientific">Coffea canephora</name>
    <name type="common">Robusta coffee</name>
    <dbReference type="NCBI Taxonomy" id="49390"/>
    <lineage>
        <taxon>Eukaryota</taxon>
        <taxon>Viridiplantae</taxon>
        <taxon>Streptophyta</taxon>
        <taxon>Embryophyta</taxon>
        <taxon>Tracheophyta</taxon>
        <taxon>Spermatophyta</taxon>
        <taxon>Magnoliopsida</taxon>
        <taxon>eudicotyledons</taxon>
        <taxon>Gunneridae</taxon>
        <taxon>Pentapetalae</taxon>
        <taxon>asterids</taxon>
        <taxon>lamiids</taxon>
        <taxon>Gentianales</taxon>
        <taxon>Rubiaceae</taxon>
        <taxon>Ixoroideae</taxon>
        <taxon>Gardenieae complex</taxon>
        <taxon>Bertiereae - Coffeeae clade</taxon>
        <taxon>Coffeeae</taxon>
        <taxon>Coffea</taxon>
    </lineage>
</organism>
<dbReference type="InterPro" id="IPR016087">
    <property type="entry name" value="Chalcone_isomerase"/>
</dbReference>
<evidence type="ECO:0000313" key="9">
    <source>
        <dbReference type="Proteomes" id="UP000295252"/>
    </source>
</evidence>
<dbReference type="GO" id="GO:0045430">
    <property type="term" value="F:chalcone isomerase activity"/>
    <property type="evidence" value="ECO:0007669"/>
    <property type="project" value="UniProtKB-EC"/>
</dbReference>
<dbReference type="Pfam" id="PF02431">
    <property type="entry name" value="Chalcone"/>
    <property type="match status" value="1"/>
</dbReference>
<evidence type="ECO:0000256" key="4">
    <source>
        <dbReference type="ARBA" id="ARBA00025429"/>
    </source>
</evidence>